<dbReference type="Proteomes" id="UP000323386">
    <property type="component" value="Unassembled WGS sequence"/>
</dbReference>
<evidence type="ECO:0000313" key="4">
    <source>
        <dbReference type="Proteomes" id="UP000323386"/>
    </source>
</evidence>
<keyword evidence="4" id="KW-1185">Reference proteome</keyword>
<dbReference type="PROSITE" id="PS01314">
    <property type="entry name" value="UPF0047"/>
    <property type="match status" value="1"/>
</dbReference>
<dbReference type="Gene3D" id="2.60.120.460">
    <property type="entry name" value="YjbQ-like"/>
    <property type="match status" value="1"/>
</dbReference>
<name>A0A5C3F3G4_9BASI</name>
<keyword evidence="2" id="KW-1133">Transmembrane helix</keyword>
<gene>
    <name evidence="3" type="ORF">PSFLO_04119</name>
</gene>
<dbReference type="OrthoDB" id="10255963at2759"/>
<dbReference type="SUPFAM" id="SSF111038">
    <property type="entry name" value="YjbQ-like"/>
    <property type="match status" value="1"/>
</dbReference>
<dbReference type="PANTHER" id="PTHR30615">
    <property type="entry name" value="UNCHARACTERIZED PROTEIN YJBQ-RELATED"/>
    <property type="match status" value="1"/>
</dbReference>
<proteinExistence type="inferred from homology"/>
<evidence type="ECO:0000256" key="1">
    <source>
        <dbReference type="ARBA" id="ARBA00005534"/>
    </source>
</evidence>
<comment type="similarity">
    <text evidence="1">Belongs to the UPF0047 family.</text>
</comment>
<dbReference type="EMBL" id="OOIP01000011">
    <property type="protein sequence ID" value="SPO38640.1"/>
    <property type="molecule type" value="Genomic_DNA"/>
</dbReference>
<feature type="transmembrane region" description="Helical" evidence="2">
    <location>
        <begin position="43"/>
        <end position="64"/>
    </location>
</feature>
<sequence length="219" mass="24443">MTSPSSSDPTLYAASPHARIDGKEARRRLRRAHRAGHYTDPTYTTLLILACALVYWFLPLDLLLHPFSSSSSSPSLKQTTRMPWQKTITLSSRTKGCHLVTNEVLPQIEEGIKGVKIGMLTLFIQHTSAALTTQENFDSDVRKDLDMALDHIVPESLPWRHTDEGPDDSASHTKTSLIGPSISIPITDGRLNTGTWQGIYLCEFRRMAHKRKIVATVLP</sequence>
<dbReference type="InterPro" id="IPR035917">
    <property type="entry name" value="YjbQ-like_sf"/>
</dbReference>
<dbReference type="InterPro" id="IPR001602">
    <property type="entry name" value="UPF0047_YjbQ-like"/>
</dbReference>
<dbReference type="Pfam" id="PF01894">
    <property type="entry name" value="YjbQ"/>
    <property type="match status" value="1"/>
</dbReference>
<keyword evidence="2" id="KW-0812">Transmembrane</keyword>
<reference evidence="3 4" key="1">
    <citation type="submission" date="2018-03" db="EMBL/GenBank/DDBJ databases">
        <authorList>
            <person name="Guldener U."/>
        </authorList>
    </citation>
    <scope>NUCLEOTIDE SEQUENCE [LARGE SCALE GENOMIC DNA]</scope>
    <source>
        <strain evidence="3 4">DAOM196992</strain>
    </source>
</reference>
<accession>A0A5C3F3G4</accession>
<evidence type="ECO:0000313" key="3">
    <source>
        <dbReference type="EMBL" id="SPO38640.1"/>
    </source>
</evidence>
<dbReference type="NCBIfam" id="TIGR00149">
    <property type="entry name" value="TIGR00149_YjbQ"/>
    <property type="match status" value="1"/>
</dbReference>
<dbReference type="AlphaFoldDB" id="A0A5C3F3G4"/>
<keyword evidence="2" id="KW-0472">Membrane</keyword>
<protein>
    <submittedName>
        <fullName evidence="3">Related to UPF0047 domain protein</fullName>
    </submittedName>
</protein>
<evidence type="ECO:0000256" key="2">
    <source>
        <dbReference type="SAM" id="Phobius"/>
    </source>
</evidence>
<organism evidence="3 4">
    <name type="scientific">Pseudozyma flocculosa</name>
    <dbReference type="NCBI Taxonomy" id="84751"/>
    <lineage>
        <taxon>Eukaryota</taxon>
        <taxon>Fungi</taxon>
        <taxon>Dikarya</taxon>
        <taxon>Basidiomycota</taxon>
        <taxon>Ustilaginomycotina</taxon>
        <taxon>Ustilaginomycetes</taxon>
        <taxon>Ustilaginales</taxon>
        <taxon>Ustilaginaceae</taxon>
        <taxon>Pseudozyma</taxon>
    </lineage>
</organism>
<dbReference type="PANTHER" id="PTHR30615:SF8">
    <property type="entry name" value="UPF0047 PROTEIN C4A8.02C"/>
    <property type="match status" value="1"/>
</dbReference>